<protein>
    <submittedName>
        <fullName evidence="1">Helix-turn-helix domain-containing protein</fullName>
    </submittedName>
</protein>
<dbReference type="InterPro" id="IPR036390">
    <property type="entry name" value="WH_DNA-bd_sf"/>
</dbReference>
<organism evidence="1 2">
    <name type="scientific">Lacrimispora xylanolytica</name>
    <dbReference type="NCBI Taxonomy" id="29375"/>
    <lineage>
        <taxon>Bacteria</taxon>
        <taxon>Bacillati</taxon>
        <taxon>Bacillota</taxon>
        <taxon>Clostridia</taxon>
        <taxon>Lachnospirales</taxon>
        <taxon>Lachnospiraceae</taxon>
        <taxon>Lacrimispora</taxon>
    </lineage>
</organism>
<dbReference type="InterPro" id="IPR011991">
    <property type="entry name" value="ArsR-like_HTH"/>
</dbReference>
<keyword evidence="2" id="KW-1185">Reference proteome</keyword>
<accession>A0ABY7AIX4</accession>
<dbReference type="InterPro" id="IPR036388">
    <property type="entry name" value="WH-like_DNA-bd_sf"/>
</dbReference>
<dbReference type="RefSeq" id="WP_268116345.1">
    <property type="nucleotide sequence ID" value="NZ_CP113524.1"/>
</dbReference>
<evidence type="ECO:0000313" key="2">
    <source>
        <dbReference type="Proteomes" id="UP001163115"/>
    </source>
</evidence>
<dbReference type="Pfam" id="PF12840">
    <property type="entry name" value="HTH_20"/>
    <property type="match status" value="1"/>
</dbReference>
<dbReference type="EMBL" id="CP113524">
    <property type="protein sequence ID" value="WAJ25497.1"/>
    <property type="molecule type" value="Genomic_DNA"/>
</dbReference>
<sequence>MDKKIMKHMISCFVDPVDSRILLEIKERKTATAKELALTLTDISQASLYRHLGKMVKHGVLIIAEERPVRALMEKVYALNMDENLDIPRLLKENRGDVYMSLFAQFSAALMREFADYTARDGIDILKDGSGFSTGPIAVNSQELETLMIQIGELIAPYRMPEQAAKSGRKMHSLALIVTPPKQGGEKNE</sequence>
<gene>
    <name evidence="1" type="ORF">OW255_08285</name>
</gene>
<dbReference type="Proteomes" id="UP001163115">
    <property type="component" value="Chromosome"/>
</dbReference>
<evidence type="ECO:0000313" key="1">
    <source>
        <dbReference type="EMBL" id="WAJ25497.1"/>
    </source>
</evidence>
<dbReference type="CDD" id="cd00090">
    <property type="entry name" value="HTH_ARSR"/>
    <property type="match status" value="1"/>
</dbReference>
<name>A0ABY7AIX4_9FIRM</name>
<dbReference type="Gene3D" id="1.10.10.10">
    <property type="entry name" value="Winged helix-like DNA-binding domain superfamily/Winged helix DNA-binding domain"/>
    <property type="match status" value="1"/>
</dbReference>
<dbReference type="SUPFAM" id="SSF46785">
    <property type="entry name" value="Winged helix' DNA-binding domain"/>
    <property type="match status" value="1"/>
</dbReference>
<reference evidence="1" key="1">
    <citation type="submission" date="2022-11" db="EMBL/GenBank/DDBJ databases">
        <title>Lacrimispora xylanolytica sy1, complete genome.</title>
        <authorList>
            <person name="Choi S."/>
        </authorList>
    </citation>
    <scope>NUCLEOTIDE SEQUENCE</scope>
    <source>
        <strain evidence="1">Sy1</strain>
    </source>
</reference>
<proteinExistence type="predicted"/>
<dbReference type="Gene3D" id="6.10.140.2180">
    <property type="match status" value="1"/>
</dbReference>